<keyword evidence="2" id="KW-1185">Reference proteome</keyword>
<reference evidence="1" key="2">
    <citation type="journal article" date="2022" name="New Phytol.">
        <title>Evolutionary transition to the ectomycorrhizal habit in the genomes of a hyperdiverse lineage of mushroom-forming fungi.</title>
        <authorList>
            <person name="Looney B."/>
            <person name="Miyauchi S."/>
            <person name="Morin E."/>
            <person name="Drula E."/>
            <person name="Courty P.E."/>
            <person name="Kohler A."/>
            <person name="Kuo A."/>
            <person name="LaButti K."/>
            <person name="Pangilinan J."/>
            <person name="Lipzen A."/>
            <person name="Riley R."/>
            <person name="Andreopoulos W."/>
            <person name="He G."/>
            <person name="Johnson J."/>
            <person name="Nolan M."/>
            <person name="Tritt A."/>
            <person name="Barry K.W."/>
            <person name="Grigoriev I.V."/>
            <person name="Nagy L.G."/>
            <person name="Hibbett D."/>
            <person name="Henrissat B."/>
            <person name="Matheny P.B."/>
            <person name="Labbe J."/>
            <person name="Martin F.M."/>
        </authorList>
    </citation>
    <scope>NUCLEOTIDE SEQUENCE</scope>
    <source>
        <strain evidence="1">HHB10654</strain>
    </source>
</reference>
<reference evidence="1" key="1">
    <citation type="submission" date="2021-03" db="EMBL/GenBank/DDBJ databases">
        <authorList>
            <consortium name="DOE Joint Genome Institute"/>
            <person name="Ahrendt S."/>
            <person name="Looney B.P."/>
            <person name="Miyauchi S."/>
            <person name="Morin E."/>
            <person name="Drula E."/>
            <person name="Courty P.E."/>
            <person name="Chicoki N."/>
            <person name="Fauchery L."/>
            <person name="Kohler A."/>
            <person name="Kuo A."/>
            <person name="Labutti K."/>
            <person name="Pangilinan J."/>
            <person name="Lipzen A."/>
            <person name="Riley R."/>
            <person name="Andreopoulos W."/>
            <person name="He G."/>
            <person name="Johnson J."/>
            <person name="Barry K.W."/>
            <person name="Grigoriev I.V."/>
            <person name="Nagy L."/>
            <person name="Hibbett D."/>
            <person name="Henrissat B."/>
            <person name="Matheny P.B."/>
            <person name="Labbe J."/>
            <person name="Martin F."/>
        </authorList>
    </citation>
    <scope>NUCLEOTIDE SEQUENCE</scope>
    <source>
        <strain evidence="1">HHB10654</strain>
    </source>
</reference>
<comment type="caution">
    <text evidence="1">The sequence shown here is derived from an EMBL/GenBank/DDBJ whole genome shotgun (WGS) entry which is preliminary data.</text>
</comment>
<name>A0ACB8SS22_9AGAM</name>
<evidence type="ECO:0000313" key="1">
    <source>
        <dbReference type="EMBL" id="KAI0058576.1"/>
    </source>
</evidence>
<accession>A0ACB8SS22</accession>
<sequence>MPRLRASSTADPLEAWAPPPDRSPEERAERLLREAEAQRISDAIDASLRAERASLSSKAEALKIMLLGQSESGKSTTLKNLQMTYAPAAWAAQRDSWRIVIQLNLIRSINTILDVLAEPSTPPATRRARSPLSRASSMQFHLDDDPFTGGSDDSHTPSDTSRPNAPDPHALLRLRLGPLRRVEADLQGVLGEAYSGSPKTAHRVFPELTEDRPRLREFFVRARGVHHVRHPSGVAKRGSHDVVAEAADVLAGCADDMKALWHDPSVRTVLAMSGLHLWQHAGFFLDDIDRITTRGYVPSDSDVVRARLRTVGVTEHRLMFEKDRARGSSTDEHPLTRRSREAKREWIIYDVGGCRTNRQAWLPFFEELDVIFFLAPLSCFDERLEEDPAINRLQDSVALWTAIVASPLMAKALIVLFLNKCDLLDRKLRAGSQVKDHIKGYGDRDNDKDTFVKYIKSKFKAIMVTKSPKQRPFYGYATSAIDTHAMATTLQAVREGIIRRHLEDAQLH</sequence>
<evidence type="ECO:0000313" key="2">
    <source>
        <dbReference type="Proteomes" id="UP000814140"/>
    </source>
</evidence>
<proteinExistence type="predicted"/>
<protein>
    <submittedName>
        <fullName evidence="1">G-alpha-domain-containing protein</fullName>
    </submittedName>
</protein>
<dbReference type="Proteomes" id="UP000814140">
    <property type="component" value="Unassembled WGS sequence"/>
</dbReference>
<organism evidence="1 2">
    <name type="scientific">Artomyces pyxidatus</name>
    <dbReference type="NCBI Taxonomy" id="48021"/>
    <lineage>
        <taxon>Eukaryota</taxon>
        <taxon>Fungi</taxon>
        <taxon>Dikarya</taxon>
        <taxon>Basidiomycota</taxon>
        <taxon>Agaricomycotina</taxon>
        <taxon>Agaricomycetes</taxon>
        <taxon>Russulales</taxon>
        <taxon>Auriscalpiaceae</taxon>
        <taxon>Artomyces</taxon>
    </lineage>
</organism>
<dbReference type="EMBL" id="MU277234">
    <property type="protein sequence ID" value="KAI0058576.1"/>
    <property type="molecule type" value="Genomic_DNA"/>
</dbReference>
<gene>
    <name evidence="1" type="ORF">BV25DRAFT_1919268</name>
</gene>